<name>A0ACB9KZJ4_9MYRT</name>
<evidence type="ECO:0000313" key="1">
    <source>
        <dbReference type="EMBL" id="KAI4302951.1"/>
    </source>
</evidence>
<organism evidence="1 2">
    <name type="scientific">Melastoma candidum</name>
    <dbReference type="NCBI Taxonomy" id="119954"/>
    <lineage>
        <taxon>Eukaryota</taxon>
        <taxon>Viridiplantae</taxon>
        <taxon>Streptophyta</taxon>
        <taxon>Embryophyta</taxon>
        <taxon>Tracheophyta</taxon>
        <taxon>Spermatophyta</taxon>
        <taxon>Magnoliopsida</taxon>
        <taxon>eudicotyledons</taxon>
        <taxon>Gunneridae</taxon>
        <taxon>Pentapetalae</taxon>
        <taxon>rosids</taxon>
        <taxon>malvids</taxon>
        <taxon>Myrtales</taxon>
        <taxon>Melastomataceae</taxon>
        <taxon>Melastomatoideae</taxon>
        <taxon>Melastomateae</taxon>
        <taxon>Melastoma</taxon>
    </lineage>
</organism>
<comment type="caution">
    <text evidence="1">The sequence shown here is derived from an EMBL/GenBank/DDBJ whole genome shotgun (WGS) entry which is preliminary data.</text>
</comment>
<evidence type="ECO:0000313" key="2">
    <source>
        <dbReference type="Proteomes" id="UP001057402"/>
    </source>
</evidence>
<dbReference type="EMBL" id="CM042891">
    <property type="protein sequence ID" value="KAI4302951.1"/>
    <property type="molecule type" value="Genomic_DNA"/>
</dbReference>
<proteinExistence type="predicted"/>
<dbReference type="Proteomes" id="UP001057402">
    <property type="component" value="Chromosome 12"/>
</dbReference>
<gene>
    <name evidence="1" type="ORF">MLD38_038638</name>
</gene>
<keyword evidence="2" id="KW-1185">Reference proteome</keyword>
<protein>
    <submittedName>
        <fullName evidence="1">Uncharacterized protein</fullName>
    </submittedName>
</protein>
<accession>A0ACB9KZJ4</accession>
<sequence length="121" mass="13490">MSFLSFIVFNGEKQGNGALLSCQHRLSPECPDHDFISIEDLKLLHHASVLLESGQPALGVPSGRHRLGPDLCLNAFDQTAHDQRLILAPVVSFRNTKLVDARFPCSGLKKRRRRSPHSRLP</sequence>
<reference evidence="2" key="1">
    <citation type="journal article" date="2023" name="Front. Plant Sci.">
        <title>Chromosomal-level genome assembly of Melastoma candidum provides insights into trichome evolution.</title>
        <authorList>
            <person name="Zhong Y."/>
            <person name="Wu W."/>
            <person name="Sun C."/>
            <person name="Zou P."/>
            <person name="Liu Y."/>
            <person name="Dai S."/>
            <person name="Zhou R."/>
        </authorList>
    </citation>
    <scope>NUCLEOTIDE SEQUENCE [LARGE SCALE GENOMIC DNA]</scope>
</reference>